<dbReference type="NCBIfam" id="TIGR01694">
    <property type="entry name" value="MTAP"/>
    <property type="match status" value="1"/>
</dbReference>
<evidence type="ECO:0000256" key="4">
    <source>
        <dbReference type="HAMAP-Rule" id="MF_01963"/>
    </source>
</evidence>
<gene>
    <name evidence="6" type="primary">mtnP</name>
    <name evidence="6" type="ORF">G4Y79_14235</name>
</gene>
<reference evidence="6 7" key="1">
    <citation type="submission" date="2020-02" db="EMBL/GenBank/DDBJ databases">
        <authorList>
            <person name="Zheng R.K."/>
            <person name="Sun C.M."/>
        </authorList>
    </citation>
    <scope>NUCLEOTIDE SEQUENCE [LARGE SCALE GENOMIC DNA]</scope>
    <source>
        <strain evidence="7">rifampicinis</strain>
    </source>
</reference>
<dbReference type="FunFam" id="3.40.50.1580:FF:000012">
    <property type="entry name" value="Probable 6-oxopurine nucleoside phosphorylase"/>
    <property type="match status" value="1"/>
</dbReference>
<name>A0A7S8ICV3_9CHLR</name>
<keyword evidence="3 4" id="KW-0660">Purine salvage</keyword>
<dbReference type="GO" id="GO:0017061">
    <property type="term" value="F:S-methyl-5-thioadenosine phosphorylase activity"/>
    <property type="evidence" value="ECO:0007669"/>
    <property type="project" value="InterPro"/>
</dbReference>
<sequence>MSNPVGEIVKIGVIGGSGLYNMPEITDITQYTIDTPFGKPSDDITVGTLRGKRVAFVPRHGRGHVHSPATIPQRANIYALKTLGVRYCIAVNACGSLREDYAPGHIVVPDQLFDYTIGRRDRSFFEDGIVAHIGVAQPFDDDLREVVAHAVEIAGGTVHRSGTFIIEDGPRFATRAESNIFRQWGCDIIGMTTVPEAFLAREAEMAYASMAHITDYDVWHEEPVSVEMVTNTFSRNIRLAQEALAYTVEHVEEDHTTASHTALDGAIMTAREHIPQSEIDKLYPIIARTMKL</sequence>
<feature type="binding site" evidence="4">
    <location>
        <position position="192"/>
    </location>
    <ligand>
        <name>phosphate</name>
        <dbReference type="ChEBI" id="CHEBI:43474"/>
    </ligand>
</feature>
<dbReference type="GO" id="GO:0006166">
    <property type="term" value="P:purine ribonucleoside salvage"/>
    <property type="evidence" value="ECO:0007669"/>
    <property type="project" value="UniProtKB-UniRule"/>
</dbReference>
<dbReference type="EC" id="2.4.2.1" evidence="4"/>
<dbReference type="RefSeq" id="WP_195168941.1">
    <property type="nucleotide sequence ID" value="NZ_CP062983.1"/>
</dbReference>
<feature type="binding site" evidence="4">
    <location>
        <position position="17"/>
    </location>
    <ligand>
        <name>phosphate</name>
        <dbReference type="ChEBI" id="CHEBI:43474"/>
    </ligand>
</feature>
<dbReference type="KEGG" id="pmet:G4Y79_14235"/>
<evidence type="ECO:0000313" key="6">
    <source>
        <dbReference type="EMBL" id="QPC80866.1"/>
    </source>
</evidence>
<dbReference type="InterPro" id="IPR035994">
    <property type="entry name" value="Nucleoside_phosphorylase_sf"/>
</dbReference>
<dbReference type="InterPro" id="IPR010044">
    <property type="entry name" value="MTAP"/>
</dbReference>
<keyword evidence="2 4" id="KW-0808">Transferase</keyword>
<dbReference type="InterPro" id="IPR000845">
    <property type="entry name" value="Nucleoside_phosphorylase_d"/>
</dbReference>
<dbReference type="Proteomes" id="UP000594468">
    <property type="component" value="Chromosome"/>
</dbReference>
<dbReference type="Pfam" id="PF01048">
    <property type="entry name" value="PNP_UDP_1"/>
    <property type="match status" value="1"/>
</dbReference>
<dbReference type="UniPathway" id="UPA00606"/>
<comment type="pathway">
    <text evidence="4">Purine metabolism; purine nucleoside salvage.</text>
</comment>
<comment type="caution">
    <text evidence="4">Lacks conserved residue(s) required for the propagation of feature annotation.</text>
</comment>
<comment type="subunit">
    <text evidence="4">Homohexamer. Dimer of a homotrimer.</text>
</comment>
<evidence type="ECO:0000256" key="2">
    <source>
        <dbReference type="ARBA" id="ARBA00022679"/>
    </source>
</evidence>
<dbReference type="HAMAP" id="MF_01963">
    <property type="entry name" value="MTAP"/>
    <property type="match status" value="1"/>
</dbReference>
<feature type="binding site" evidence="4">
    <location>
        <position position="191"/>
    </location>
    <ligand>
        <name>substrate</name>
    </ligand>
</feature>
<feature type="domain" description="Nucleoside phosphorylase" evidence="5">
    <location>
        <begin position="10"/>
        <end position="245"/>
    </location>
</feature>
<evidence type="ECO:0000256" key="3">
    <source>
        <dbReference type="ARBA" id="ARBA00022726"/>
    </source>
</evidence>
<dbReference type="GO" id="GO:0019509">
    <property type="term" value="P:L-methionine salvage from methylthioadenosine"/>
    <property type="evidence" value="ECO:0007669"/>
    <property type="project" value="TreeGrafter"/>
</dbReference>
<dbReference type="SUPFAM" id="SSF53167">
    <property type="entry name" value="Purine and uridine phosphorylases"/>
    <property type="match status" value="1"/>
</dbReference>
<comment type="function">
    <text evidence="4">Purine nucleoside phosphorylase involved in purine salvage.</text>
</comment>
<dbReference type="EMBL" id="CP062983">
    <property type="protein sequence ID" value="QPC80866.1"/>
    <property type="molecule type" value="Genomic_DNA"/>
</dbReference>
<comment type="similarity">
    <text evidence="4">Belongs to the PNP/MTAP phosphorylase family. MTAP subfamily.</text>
</comment>
<feature type="site" description="Important for substrate specificity" evidence="4">
    <location>
        <position position="226"/>
    </location>
</feature>
<evidence type="ECO:0000256" key="1">
    <source>
        <dbReference type="ARBA" id="ARBA00022676"/>
    </source>
</evidence>
<accession>A0A7S8ICV3</accession>
<keyword evidence="7" id="KW-1185">Reference proteome</keyword>
<evidence type="ECO:0000313" key="7">
    <source>
        <dbReference type="Proteomes" id="UP000594468"/>
    </source>
</evidence>
<comment type="miscellaneous">
    <text evidence="4">Although this enzyme belongs to the family of MTA phosphorylases based on sequence homology, it lacks several conserved amino acids in the substrate binding pocket that confer specificity towards MTA.</text>
</comment>
<evidence type="ECO:0000259" key="5">
    <source>
        <dbReference type="Pfam" id="PF01048"/>
    </source>
</evidence>
<keyword evidence="1 4" id="KW-0328">Glycosyltransferase</keyword>
<organism evidence="6 7">
    <name type="scientific">Phototrophicus methaneseepsis</name>
    <dbReference type="NCBI Taxonomy" id="2710758"/>
    <lineage>
        <taxon>Bacteria</taxon>
        <taxon>Bacillati</taxon>
        <taxon>Chloroflexota</taxon>
        <taxon>Candidatus Thermofontia</taxon>
        <taxon>Phototrophicales</taxon>
        <taxon>Phototrophicaceae</taxon>
        <taxon>Phototrophicus</taxon>
    </lineage>
</organism>
<proteinExistence type="inferred from homology"/>
<dbReference type="PANTHER" id="PTHR42679:SF2">
    <property type="entry name" value="S-METHYL-5'-THIOADENOSINE PHOSPHORYLASE"/>
    <property type="match status" value="1"/>
</dbReference>
<dbReference type="Gene3D" id="3.40.50.1580">
    <property type="entry name" value="Nucleoside phosphorylase domain"/>
    <property type="match status" value="1"/>
</dbReference>
<protein>
    <recommendedName>
        <fullName evidence="4">Purine nucleoside phosphorylase</fullName>
        <shortName evidence="4">PNP</shortName>
        <ecNumber evidence="4">2.4.2.1</ecNumber>
    </recommendedName>
</protein>
<dbReference type="GO" id="GO:0005829">
    <property type="term" value="C:cytosol"/>
    <property type="evidence" value="ECO:0007669"/>
    <property type="project" value="TreeGrafter"/>
</dbReference>
<feature type="binding site" evidence="4">
    <location>
        <begin position="215"/>
        <end position="217"/>
    </location>
    <ligand>
        <name>substrate</name>
    </ligand>
</feature>
<comment type="catalytic activity">
    <reaction evidence="4">
        <text>a purine D-ribonucleoside + phosphate = a purine nucleobase + alpha-D-ribose 1-phosphate</text>
        <dbReference type="Rhea" id="RHEA:19805"/>
        <dbReference type="ChEBI" id="CHEBI:26386"/>
        <dbReference type="ChEBI" id="CHEBI:43474"/>
        <dbReference type="ChEBI" id="CHEBI:57720"/>
        <dbReference type="ChEBI" id="CHEBI:142355"/>
        <dbReference type="EC" id="2.4.2.1"/>
    </reaction>
</comment>
<dbReference type="AlphaFoldDB" id="A0A7S8ICV3"/>
<dbReference type="CDD" id="cd09010">
    <property type="entry name" value="MTAP_SsMTAPII_like_MTIP"/>
    <property type="match status" value="1"/>
</dbReference>
<dbReference type="PANTHER" id="PTHR42679">
    <property type="entry name" value="S-METHYL-5'-THIOADENOSINE PHOSPHORYLASE"/>
    <property type="match status" value="1"/>
</dbReference>
<feature type="binding site" evidence="4">
    <location>
        <begin position="59"/>
        <end position="60"/>
    </location>
    <ligand>
        <name>phosphate</name>
        <dbReference type="ChEBI" id="CHEBI:43474"/>
    </ligand>
</feature>